<reference evidence="4" key="1">
    <citation type="journal article" date="2006" name="PLoS Biol.">
        <title>Macronuclear genome sequence of the ciliate Tetrahymena thermophila, a model eukaryote.</title>
        <authorList>
            <person name="Eisen J.A."/>
            <person name="Coyne R.S."/>
            <person name="Wu M."/>
            <person name="Wu D."/>
            <person name="Thiagarajan M."/>
            <person name="Wortman J.R."/>
            <person name="Badger J.H."/>
            <person name="Ren Q."/>
            <person name="Amedeo P."/>
            <person name="Jones K.M."/>
            <person name="Tallon L.J."/>
            <person name="Delcher A.L."/>
            <person name="Salzberg S.L."/>
            <person name="Silva J.C."/>
            <person name="Haas B.J."/>
            <person name="Majoros W.H."/>
            <person name="Farzad M."/>
            <person name="Carlton J.M."/>
            <person name="Smith R.K. Jr."/>
            <person name="Garg J."/>
            <person name="Pearlman R.E."/>
            <person name="Karrer K.M."/>
            <person name="Sun L."/>
            <person name="Manning G."/>
            <person name="Elde N.C."/>
            <person name="Turkewitz A.P."/>
            <person name="Asai D.J."/>
            <person name="Wilkes D.E."/>
            <person name="Wang Y."/>
            <person name="Cai H."/>
            <person name="Collins K."/>
            <person name="Stewart B.A."/>
            <person name="Lee S.R."/>
            <person name="Wilamowska K."/>
            <person name="Weinberg Z."/>
            <person name="Ruzzo W.L."/>
            <person name="Wloga D."/>
            <person name="Gaertig J."/>
            <person name="Frankel J."/>
            <person name="Tsao C.-C."/>
            <person name="Gorovsky M.A."/>
            <person name="Keeling P.J."/>
            <person name="Waller R.F."/>
            <person name="Patron N.J."/>
            <person name="Cherry J.M."/>
            <person name="Stover N.A."/>
            <person name="Krieger C.J."/>
            <person name="del Toro C."/>
            <person name="Ryder H.F."/>
            <person name="Williamson S.C."/>
            <person name="Barbeau R.A."/>
            <person name="Hamilton E.P."/>
            <person name="Orias E."/>
        </authorList>
    </citation>
    <scope>NUCLEOTIDE SEQUENCE [LARGE SCALE GENOMIC DNA]</scope>
    <source>
        <strain evidence="4">SB210</strain>
    </source>
</reference>
<dbReference type="InterPro" id="IPR008271">
    <property type="entry name" value="Ser/Thr_kinase_AS"/>
</dbReference>
<dbReference type="GeneID" id="7825519"/>
<dbReference type="InParanoid" id="Q23VY8"/>
<feature type="region of interest" description="Disordered" evidence="1">
    <location>
        <begin position="890"/>
        <end position="911"/>
    </location>
</feature>
<dbReference type="Gene3D" id="1.25.40.10">
    <property type="entry name" value="Tetratricopeptide repeat domain"/>
    <property type="match status" value="2"/>
</dbReference>
<evidence type="ECO:0000313" key="4">
    <source>
        <dbReference type="Proteomes" id="UP000009168"/>
    </source>
</evidence>
<dbReference type="EMBL" id="GG662609">
    <property type="protein sequence ID" value="EAS00717.1"/>
    <property type="molecule type" value="Genomic_DNA"/>
</dbReference>
<dbReference type="SUPFAM" id="SSF48452">
    <property type="entry name" value="TPR-like"/>
    <property type="match status" value="1"/>
</dbReference>
<dbReference type="InterPro" id="IPR000719">
    <property type="entry name" value="Prot_kinase_dom"/>
</dbReference>
<evidence type="ECO:0000313" key="3">
    <source>
        <dbReference type="EMBL" id="EAS00717.1"/>
    </source>
</evidence>
<dbReference type="HOGENOM" id="CLU_240577_0_0_1"/>
<protein>
    <recommendedName>
        <fullName evidence="2">Protein kinase domain-containing protein</fullName>
    </recommendedName>
</protein>
<dbReference type="PROSITE" id="PS00108">
    <property type="entry name" value="PROTEIN_KINASE_ST"/>
    <property type="match status" value="1"/>
</dbReference>
<dbReference type="InterPro" id="IPR011990">
    <property type="entry name" value="TPR-like_helical_dom_sf"/>
</dbReference>
<keyword evidence="4" id="KW-1185">Reference proteome</keyword>
<dbReference type="InterPro" id="IPR011009">
    <property type="entry name" value="Kinase-like_dom_sf"/>
</dbReference>
<name>Q23VY8_TETTS</name>
<evidence type="ECO:0000259" key="2">
    <source>
        <dbReference type="PROSITE" id="PS50011"/>
    </source>
</evidence>
<evidence type="ECO:0000256" key="1">
    <source>
        <dbReference type="SAM" id="MobiDB-lite"/>
    </source>
</evidence>
<dbReference type="GO" id="GO:0005524">
    <property type="term" value="F:ATP binding"/>
    <property type="evidence" value="ECO:0007669"/>
    <property type="project" value="InterPro"/>
</dbReference>
<dbReference type="PROSITE" id="PS50011">
    <property type="entry name" value="PROTEIN_KINASE_DOM"/>
    <property type="match status" value="1"/>
</dbReference>
<dbReference type="GO" id="GO:0004672">
    <property type="term" value="F:protein kinase activity"/>
    <property type="evidence" value="ECO:0007669"/>
    <property type="project" value="InterPro"/>
</dbReference>
<dbReference type="Gene3D" id="1.10.510.10">
    <property type="entry name" value="Transferase(Phosphotransferase) domain 1"/>
    <property type="match status" value="1"/>
</dbReference>
<dbReference type="SUPFAM" id="SSF56112">
    <property type="entry name" value="Protein kinase-like (PK-like)"/>
    <property type="match status" value="1"/>
</dbReference>
<dbReference type="Proteomes" id="UP000009168">
    <property type="component" value="Unassembled WGS sequence"/>
</dbReference>
<dbReference type="KEGG" id="tet:TTHERM_00794430"/>
<proteinExistence type="predicted"/>
<accession>Q23VY8</accession>
<organism evidence="3 4">
    <name type="scientific">Tetrahymena thermophila (strain SB210)</name>
    <dbReference type="NCBI Taxonomy" id="312017"/>
    <lineage>
        <taxon>Eukaryota</taxon>
        <taxon>Sar</taxon>
        <taxon>Alveolata</taxon>
        <taxon>Ciliophora</taxon>
        <taxon>Intramacronucleata</taxon>
        <taxon>Oligohymenophorea</taxon>
        <taxon>Hymenostomatida</taxon>
        <taxon>Tetrahymenina</taxon>
        <taxon>Tetrahymenidae</taxon>
        <taxon>Tetrahymena</taxon>
    </lineage>
</organism>
<dbReference type="RefSeq" id="XP_001020962.1">
    <property type="nucleotide sequence ID" value="XM_001020962.1"/>
</dbReference>
<gene>
    <name evidence="3" type="ORF">TTHERM_00794430</name>
</gene>
<feature type="domain" description="Protein kinase" evidence="2">
    <location>
        <begin position="197"/>
        <end position="497"/>
    </location>
</feature>
<sequence>MKYNENASLLNKQADQNVLSSFTFMNSQQKLNQELHLGLKSMGQSQIVSQREIPLASQVCNKEYFLSRTIKPFYKMVMSAEQNPESVMVNYLRDKRSYYHDILKNLLINSNLKAELADNIKMIEEKNLDYVFQDQEELMANNQFKINERIEREMDKHIRRSVRFTSFWPEVCIFKNIFDRASSTLGMLEGFQARDKFVYLSKQGRDDCVIQWKFFDTQRLEEVVLQKFNVDAKYSSHDFKKQLRIFEVQRNQEYENLLINHDPQRLQLTFYNGMCPVTELNQQKKRNGVQWSEREILFMMYSITQNLIYLRKQKYFYQDIKPENIIIYNIKKGQFGFKLANSYQTATGMLCTGGTKQLHGERCSLFYFGTLCTKIFLDPRISYKRNSGLEITEKDVEQANNYSMALTVLEILISNLTSNAADQNTCYIIKGWKERRMRKRQQQQQQQSNLSRRKDNFEQIEDFSVEFDELIDYIKEKYPRVSQILREILVVKFQQDLQNIKTNKQSQLNEQAMNYKESTQYTFKDLKRSLKDFEENQQPLFFVDDKQQSLFKLIESKKNYSSLQACSLFLQEPSISYIDSPENQKNSKLNDYNKNIKKENEGLQDKTQQNSIPSEVVKDIGNIEVLDSLVDELDCCFAFGYLERVRILIELAKNISTPNSSQVYKQFNEMIEWYTAKLYIECNRFYDAVTKLENLKIQLEKRSAQDGLLRNVKEKLIEAYFSQNLVKSGMHQIKDLIQCSTFNGISLNSEYLYKYVLIYLYMTQNYTDCLVIINNILIQYESYISQDIYHPMIAKCMNLRFIILSQQGDHLQAFKQAEAYQKYVRGYLSQEKDLMHQPLANNQVNQLLNQSSLVDNSNIMQNSMLHENSINHQFENSILLNKSSQYLKQNEQIDQNQKQNEKMTKQDSINNIDQKEDYLKREQNHYNNQQRYYVQIQQNYYLEELQCIGKLNYVSAALNVKAIQNKKVLIDIIDQILHQIEDREGIETASPLYLFALVIKAKCCIHISDLSEAKRSLRYVSDSILTRHSAFDGKNYKIIYPALFAVKLINNCKFDTQGISKIQLYEWILQKLKSMQHGSLLLINRQRLNYSYALFQIKEYENAEKQSIQSINSNIFTLGSMDKSSYPMYSLDTKLHAYFMYKVGMFMANENSFKDALFQFNDCLRSMADLHNQTDYFIGECLMQKAYCQYHLKQFDQGLITALKACKLLQEEQNLFNQNRPIILQPQSNSSNQKKQDDQIIQYNYFNKNRESEKYVNPQQELFQATYVVAIVHNKLGNFNSSLDYCLKCIQLPISVNKDNMLRLGHCKMLAANNQKSLKRLVDSLALAEQSLNIFDKILPSHHPDLLQSVYLIFTILRDLQYFKEAKQQMKWVNKIKKAILKNEQNQLKSIDFQNMAMTWISIGQIDFGIQYLEKSLDINLKQKGLKHPLIAVDLINLAAAHLDIPNTEDKFKSIDFLEEAYLIFKHKENYEYEENIQKQPYSLDNTQLQLQALLRLLRAIDNSINFLTRDSTYLDQLKAIDIVHTYEKIGFMKQQRKLVFKDPYSKLQIGEFNFSPERFLGYTYLCIFPWLNKHQGWLSVFSKKQYSFELDTHQVVLNIFNNNSDLVASFIKDPTPKRLCTPNILYNVISPAKEVLFTVEETQHRYKENEIYLIKNILQDKVGELEIAQKEGFPATREMRIFLLDSTFSLETKYILSHLPLFLMLHRYGT</sequence>